<dbReference type="InterPro" id="IPR011009">
    <property type="entry name" value="Kinase-like_dom_sf"/>
</dbReference>
<dbReference type="InParanoid" id="A3LVP9"/>
<evidence type="ECO:0000313" key="4">
    <source>
        <dbReference type="Proteomes" id="UP000002258"/>
    </source>
</evidence>
<dbReference type="InterPro" id="IPR051130">
    <property type="entry name" value="Mito_struct-func_regulator"/>
</dbReference>
<dbReference type="eggNOG" id="KOG1235">
    <property type="taxonomic scope" value="Eukaryota"/>
</dbReference>
<dbReference type="OrthoDB" id="427480at2759"/>
<dbReference type="PANTHER" id="PTHR43173:SF37">
    <property type="entry name" value="ABC1 FAMILY PROTEIN C10F6.14C"/>
    <property type="match status" value="1"/>
</dbReference>
<feature type="domain" description="ABC1 atypical kinase-like" evidence="2">
    <location>
        <begin position="143"/>
        <end position="394"/>
    </location>
</feature>
<dbReference type="OMA" id="DVMTTMV"/>
<organism evidence="3 4">
    <name type="scientific">Scheffersomyces stipitis (strain ATCC 58785 / CBS 6054 / NBRC 10063 / NRRL Y-11545)</name>
    <name type="common">Yeast</name>
    <name type="synonym">Pichia stipitis</name>
    <dbReference type="NCBI Taxonomy" id="322104"/>
    <lineage>
        <taxon>Eukaryota</taxon>
        <taxon>Fungi</taxon>
        <taxon>Dikarya</taxon>
        <taxon>Ascomycota</taxon>
        <taxon>Saccharomycotina</taxon>
        <taxon>Pichiomycetes</taxon>
        <taxon>Debaryomycetaceae</taxon>
        <taxon>Scheffersomyces</taxon>
    </lineage>
</organism>
<sequence>MLSQFRTLATRLRVPARNFSSNAFKSKAVPNRSFAASKSYRLVIRPTAILVGVGGSVYIFDQYAYSSLITRSVRALYVLLWIAYEYGMNLDAYQDLNVLHEKASESLLNLLRVNKGLYIKLGQAIANQGNVFPVAYQKRFSQLYDDAPLDSWDRIDAQLKRNFGPDYESKLFEVIDHEPVASASIAQVHRAVLKESGKTVALKVQHDYIEKQVVVDLWVYKFMSKVYERVFDIPCSSFTSYVADQIVKETDFVHEMGNGDKLKQIIQSDPQLRHVNVYVPHNYPEFTTNQVLVTEWIEGISLIDKDKLLDKGFDLSLIMGQYLNFFGKQIFKYGFVHSDPHPGNLLARFDEHGTQQLVLLDHGLYISLPTKFRLEYCNLWRYLFSFKKQGIEEIARSWGVNSVEFFSTLVQLRPIALDPQDAKLIKDERDVNSLFRDFLSDETKFPLEFLFLTRTMRMIQNLNQSFGSPVNRINLLTQESINALMLEKKVQLREYFELLQIRVTLFFSNMVFLFIRFRQILLGDRYGGKGIGLEDYIEVYMQNTARSLGFDYVEV</sequence>
<protein>
    <recommendedName>
        <fullName evidence="2">ABC1 atypical kinase-like domain-containing protein</fullName>
    </recommendedName>
</protein>
<dbReference type="Proteomes" id="UP000002258">
    <property type="component" value="Chromosome 5"/>
</dbReference>
<dbReference type="AlphaFoldDB" id="A3LVP9"/>
<evidence type="ECO:0000259" key="2">
    <source>
        <dbReference type="Pfam" id="PF03109"/>
    </source>
</evidence>
<accession>A3LVP9</accession>
<dbReference type="STRING" id="322104.A3LVP9"/>
<dbReference type="SUPFAM" id="SSF56112">
    <property type="entry name" value="Protein kinase-like (PK-like)"/>
    <property type="match status" value="1"/>
</dbReference>
<dbReference type="CDD" id="cd13969">
    <property type="entry name" value="ADCK1-like"/>
    <property type="match status" value="1"/>
</dbReference>
<dbReference type="RefSeq" id="XP_001384847.2">
    <property type="nucleotide sequence ID" value="XM_001384810.1"/>
</dbReference>
<dbReference type="Pfam" id="PF03109">
    <property type="entry name" value="ABC1"/>
    <property type="match status" value="1"/>
</dbReference>
<evidence type="ECO:0000256" key="1">
    <source>
        <dbReference type="ARBA" id="ARBA00009670"/>
    </source>
</evidence>
<evidence type="ECO:0000313" key="3">
    <source>
        <dbReference type="EMBL" id="ABN66818.2"/>
    </source>
</evidence>
<dbReference type="EMBL" id="CP000499">
    <property type="protein sequence ID" value="ABN66818.2"/>
    <property type="molecule type" value="Genomic_DNA"/>
</dbReference>
<reference evidence="3 4" key="1">
    <citation type="journal article" date="2007" name="Nat. Biotechnol.">
        <title>Genome sequence of the lignocellulose-bioconverting and xylose-fermenting yeast Pichia stipitis.</title>
        <authorList>
            <person name="Jeffries T.W."/>
            <person name="Grigoriev I.V."/>
            <person name="Grimwood J."/>
            <person name="Laplaza J.M."/>
            <person name="Aerts A."/>
            <person name="Salamov A."/>
            <person name="Schmutz J."/>
            <person name="Lindquist E."/>
            <person name="Dehal P."/>
            <person name="Shapiro H."/>
            <person name="Jin Y.S."/>
            <person name="Passoth V."/>
            <person name="Richardson P.M."/>
        </authorList>
    </citation>
    <scope>NUCLEOTIDE SEQUENCE [LARGE SCALE GENOMIC DNA]</scope>
    <source>
        <strain evidence="4">ATCC 58785 / CBS 6054 / NBRC 10063 / NRRL Y-11545</strain>
    </source>
</reference>
<dbReference type="InterPro" id="IPR045307">
    <property type="entry name" value="ADCK1_dom"/>
</dbReference>
<proteinExistence type="inferred from homology"/>
<dbReference type="PANTHER" id="PTHR43173">
    <property type="entry name" value="ABC1 FAMILY PROTEIN"/>
    <property type="match status" value="1"/>
</dbReference>
<dbReference type="InterPro" id="IPR004147">
    <property type="entry name" value="ABC1_dom"/>
</dbReference>
<dbReference type="HOGENOM" id="CLU_006533_2_4_1"/>
<dbReference type="KEGG" id="pic:PICST_32202"/>
<gene>
    <name evidence="3" type="ORF">PICST_32202</name>
</gene>
<dbReference type="GeneID" id="4839239"/>
<comment type="similarity">
    <text evidence="1">Belongs to the protein kinase superfamily. ADCK protein kinase family.</text>
</comment>
<name>A3LVP9_PICST</name>
<keyword evidence="4" id="KW-1185">Reference proteome</keyword>